<reference evidence="3" key="1">
    <citation type="submission" date="2013-03" db="EMBL/GenBank/DDBJ databases">
        <title>The Genome Sequence of Anopheles epiroticus epiroticus2.</title>
        <authorList>
            <consortium name="The Broad Institute Genomics Platform"/>
            <person name="Neafsey D.E."/>
            <person name="Howell P."/>
            <person name="Walker B."/>
            <person name="Young S.K."/>
            <person name="Zeng Q."/>
            <person name="Gargeya S."/>
            <person name="Fitzgerald M."/>
            <person name="Haas B."/>
            <person name="Abouelleil A."/>
            <person name="Allen A.W."/>
            <person name="Alvarado L."/>
            <person name="Arachchi H.M."/>
            <person name="Berlin A.M."/>
            <person name="Chapman S.B."/>
            <person name="Gainer-Dewar J."/>
            <person name="Goldberg J."/>
            <person name="Griggs A."/>
            <person name="Gujja S."/>
            <person name="Hansen M."/>
            <person name="Howarth C."/>
            <person name="Imamovic A."/>
            <person name="Ireland A."/>
            <person name="Larimer J."/>
            <person name="McCowan C."/>
            <person name="Murphy C."/>
            <person name="Pearson M."/>
            <person name="Poon T.W."/>
            <person name="Priest M."/>
            <person name="Roberts A."/>
            <person name="Saif S."/>
            <person name="Shea T."/>
            <person name="Sisk P."/>
            <person name="Sykes S."/>
            <person name="Wortman J."/>
            <person name="Nusbaum C."/>
            <person name="Birren B."/>
        </authorList>
    </citation>
    <scope>NUCLEOTIDE SEQUENCE [LARGE SCALE GENOMIC DNA]</scope>
    <source>
        <strain evidence="3">Epiroticus2</strain>
    </source>
</reference>
<keyword evidence="3" id="KW-1185">Reference proteome</keyword>
<dbReference type="STRING" id="199890.A0A182PNX5"/>
<dbReference type="SUPFAM" id="SSF56436">
    <property type="entry name" value="C-type lectin-like"/>
    <property type="match status" value="1"/>
</dbReference>
<dbReference type="AlphaFoldDB" id="A0A182PNX5"/>
<proteinExistence type="predicted"/>
<dbReference type="PROSITE" id="PS50041">
    <property type="entry name" value="C_TYPE_LECTIN_2"/>
    <property type="match status" value="1"/>
</dbReference>
<dbReference type="CDD" id="cd00037">
    <property type="entry name" value="CLECT"/>
    <property type="match status" value="1"/>
</dbReference>
<dbReference type="Gene3D" id="3.10.100.10">
    <property type="entry name" value="Mannose-Binding Protein A, subunit A"/>
    <property type="match status" value="1"/>
</dbReference>
<dbReference type="InterPro" id="IPR016187">
    <property type="entry name" value="CTDL_fold"/>
</dbReference>
<name>A0A182PNX5_9DIPT</name>
<organism evidence="2 3">
    <name type="scientific">Anopheles epiroticus</name>
    <dbReference type="NCBI Taxonomy" id="199890"/>
    <lineage>
        <taxon>Eukaryota</taxon>
        <taxon>Metazoa</taxon>
        <taxon>Ecdysozoa</taxon>
        <taxon>Arthropoda</taxon>
        <taxon>Hexapoda</taxon>
        <taxon>Insecta</taxon>
        <taxon>Pterygota</taxon>
        <taxon>Neoptera</taxon>
        <taxon>Endopterygota</taxon>
        <taxon>Diptera</taxon>
        <taxon>Nematocera</taxon>
        <taxon>Culicoidea</taxon>
        <taxon>Culicidae</taxon>
        <taxon>Anophelinae</taxon>
        <taxon>Anopheles</taxon>
    </lineage>
</organism>
<dbReference type="InterPro" id="IPR016186">
    <property type="entry name" value="C-type_lectin-like/link_sf"/>
</dbReference>
<dbReference type="VEuPathDB" id="VectorBase:AEPI008654"/>
<accession>A0A182PNX5</accession>
<dbReference type="EnsemblMetazoa" id="AEPI008654-RA">
    <property type="protein sequence ID" value="AEPI008654-PA"/>
    <property type="gene ID" value="AEPI008654"/>
</dbReference>
<reference evidence="2" key="2">
    <citation type="submission" date="2020-05" db="UniProtKB">
        <authorList>
            <consortium name="EnsemblMetazoa"/>
        </authorList>
    </citation>
    <scope>IDENTIFICATION</scope>
    <source>
        <strain evidence="2">Epiroticus2</strain>
    </source>
</reference>
<dbReference type="InterPro" id="IPR001304">
    <property type="entry name" value="C-type_lectin-like"/>
</dbReference>
<evidence type="ECO:0000259" key="1">
    <source>
        <dbReference type="PROSITE" id="PS50041"/>
    </source>
</evidence>
<dbReference type="SMART" id="SM00034">
    <property type="entry name" value="CLECT"/>
    <property type="match status" value="1"/>
</dbReference>
<feature type="domain" description="C-type lectin" evidence="1">
    <location>
        <begin position="17"/>
        <end position="133"/>
    </location>
</feature>
<evidence type="ECO:0000313" key="3">
    <source>
        <dbReference type="Proteomes" id="UP000075885"/>
    </source>
</evidence>
<dbReference type="Pfam" id="PF00059">
    <property type="entry name" value="Lectin_C"/>
    <property type="match status" value="1"/>
</dbReference>
<protein>
    <recommendedName>
        <fullName evidence="1">C-type lectin domain-containing protein</fullName>
    </recommendedName>
</protein>
<dbReference type="Proteomes" id="UP000075885">
    <property type="component" value="Unassembled WGS sequence"/>
</dbReference>
<evidence type="ECO:0000313" key="2">
    <source>
        <dbReference type="EnsemblMetazoa" id="AEPI008654-PA"/>
    </source>
</evidence>
<sequence>MKDVNNFPVNGLPPLTYSSKKYTFHIEFVTFFQAWNRCRDMGKRLASIESYQDNLAYREAVAPYAGFEITFWIAATNIGARSNDQSKYYWITTDRPVGYVSGFENWFLGFVPDSANQCVATYLGSALWLTGPCATAVSAYACEESQDV</sequence>